<gene>
    <name evidence="9" type="ORF">A1O1_05836</name>
</gene>
<evidence type="ECO:0000256" key="5">
    <source>
        <dbReference type="ARBA" id="ARBA00038359"/>
    </source>
</evidence>
<comment type="subcellular location">
    <subcellularLocation>
        <location evidence="1">Membrane</location>
        <topology evidence="1">Multi-pass membrane protein</topology>
    </subcellularLocation>
</comment>
<feature type="domain" description="Rhodopsin" evidence="8">
    <location>
        <begin position="42"/>
        <end position="274"/>
    </location>
</feature>
<feature type="transmembrane region" description="Helical" evidence="7">
    <location>
        <begin position="25"/>
        <end position="43"/>
    </location>
</feature>
<organism evidence="9 10">
    <name type="scientific">Capronia coronata CBS 617.96</name>
    <dbReference type="NCBI Taxonomy" id="1182541"/>
    <lineage>
        <taxon>Eukaryota</taxon>
        <taxon>Fungi</taxon>
        <taxon>Dikarya</taxon>
        <taxon>Ascomycota</taxon>
        <taxon>Pezizomycotina</taxon>
        <taxon>Eurotiomycetes</taxon>
        <taxon>Chaetothyriomycetidae</taxon>
        <taxon>Chaetothyriales</taxon>
        <taxon>Herpotrichiellaceae</taxon>
        <taxon>Capronia</taxon>
    </lineage>
</organism>
<keyword evidence="2 7" id="KW-0812">Transmembrane</keyword>
<dbReference type="Pfam" id="PF20684">
    <property type="entry name" value="Fung_rhodopsin"/>
    <property type="match status" value="1"/>
</dbReference>
<evidence type="ECO:0000256" key="3">
    <source>
        <dbReference type="ARBA" id="ARBA00022989"/>
    </source>
</evidence>
<feature type="region of interest" description="Disordered" evidence="6">
    <location>
        <begin position="384"/>
        <end position="426"/>
    </location>
</feature>
<dbReference type="OrthoDB" id="3918601at2759"/>
<evidence type="ECO:0000256" key="1">
    <source>
        <dbReference type="ARBA" id="ARBA00004141"/>
    </source>
</evidence>
<feature type="transmembrane region" description="Helical" evidence="7">
    <location>
        <begin position="133"/>
        <end position="155"/>
    </location>
</feature>
<protein>
    <recommendedName>
        <fullName evidence="8">Rhodopsin domain-containing protein</fullName>
    </recommendedName>
</protein>
<dbReference type="InterPro" id="IPR052337">
    <property type="entry name" value="SAT4-like"/>
</dbReference>
<dbReference type="AlphaFoldDB" id="W9XY70"/>
<evidence type="ECO:0000256" key="4">
    <source>
        <dbReference type="ARBA" id="ARBA00023136"/>
    </source>
</evidence>
<dbReference type="GO" id="GO:0016020">
    <property type="term" value="C:membrane"/>
    <property type="evidence" value="ECO:0007669"/>
    <property type="project" value="UniProtKB-SubCell"/>
</dbReference>
<evidence type="ECO:0000256" key="7">
    <source>
        <dbReference type="SAM" id="Phobius"/>
    </source>
</evidence>
<evidence type="ECO:0000256" key="2">
    <source>
        <dbReference type="ARBA" id="ARBA00022692"/>
    </source>
</evidence>
<name>W9XY70_9EURO</name>
<feature type="transmembrane region" description="Helical" evidence="7">
    <location>
        <begin position="245"/>
        <end position="267"/>
    </location>
</feature>
<reference evidence="9 10" key="1">
    <citation type="submission" date="2013-03" db="EMBL/GenBank/DDBJ databases">
        <title>The Genome Sequence of Capronia coronata CBS 617.96.</title>
        <authorList>
            <consortium name="The Broad Institute Genomics Platform"/>
            <person name="Cuomo C."/>
            <person name="de Hoog S."/>
            <person name="Gorbushina A."/>
            <person name="Walker B."/>
            <person name="Young S.K."/>
            <person name="Zeng Q."/>
            <person name="Gargeya S."/>
            <person name="Fitzgerald M."/>
            <person name="Haas B."/>
            <person name="Abouelleil A."/>
            <person name="Allen A.W."/>
            <person name="Alvarado L."/>
            <person name="Arachchi H.M."/>
            <person name="Berlin A.M."/>
            <person name="Chapman S.B."/>
            <person name="Gainer-Dewar J."/>
            <person name="Goldberg J."/>
            <person name="Griggs A."/>
            <person name="Gujja S."/>
            <person name="Hansen M."/>
            <person name="Howarth C."/>
            <person name="Imamovic A."/>
            <person name="Ireland A."/>
            <person name="Larimer J."/>
            <person name="McCowan C."/>
            <person name="Murphy C."/>
            <person name="Pearson M."/>
            <person name="Poon T.W."/>
            <person name="Priest M."/>
            <person name="Roberts A."/>
            <person name="Saif S."/>
            <person name="Shea T."/>
            <person name="Sisk P."/>
            <person name="Sykes S."/>
            <person name="Wortman J."/>
            <person name="Nusbaum C."/>
            <person name="Birren B."/>
        </authorList>
    </citation>
    <scope>NUCLEOTIDE SEQUENCE [LARGE SCALE GENOMIC DNA]</scope>
    <source>
        <strain evidence="9 10">CBS 617.96</strain>
    </source>
</reference>
<keyword evidence="10" id="KW-1185">Reference proteome</keyword>
<comment type="similarity">
    <text evidence="5">Belongs to the SAT4 family.</text>
</comment>
<feature type="transmembrane region" description="Helical" evidence="7">
    <location>
        <begin position="52"/>
        <end position="73"/>
    </location>
</feature>
<feature type="transmembrane region" description="Helical" evidence="7">
    <location>
        <begin position="175"/>
        <end position="198"/>
    </location>
</feature>
<dbReference type="HOGENOM" id="CLU_036632_5_0_1"/>
<dbReference type="eggNOG" id="ENOG502SPG6">
    <property type="taxonomic scope" value="Eukaryota"/>
</dbReference>
<comment type="caution">
    <text evidence="9">The sequence shown here is derived from an EMBL/GenBank/DDBJ whole genome shotgun (WGS) entry which is preliminary data.</text>
</comment>
<dbReference type="InterPro" id="IPR049326">
    <property type="entry name" value="Rhodopsin_dom_fungi"/>
</dbReference>
<proteinExistence type="inferred from homology"/>
<feature type="transmembrane region" description="Helical" evidence="7">
    <location>
        <begin position="210"/>
        <end position="230"/>
    </location>
</feature>
<keyword evidence="4 7" id="KW-0472">Membrane</keyword>
<dbReference type="STRING" id="1182541.W9XY70"/>
<dbReference type="Proteomes" id="UP000019484">
    <property type="component" value="Unassembled WGS sequence"/>
</dbReference>
<keyword evidence="3 7" id="KW-1133">Transmembrane helix</keyword>
<evidence type="ECO:0000259" key="8">
    <source>
        <dbReference type="Pfam" id="PF20684"/>
    </source>
</evidence>
<sequence>MAPLHSLIARVPSISTTQKGPVVNLVSWIAMTTMCLAVVTVLVSKLIVLRRLVWTDSIIIAAMLSSIGFAVVINNQVSHGLGSKVSTISNGDYDGFQKAEYAWNILYIVSLSLAKLSTLSLLLALAPSKRYRIPMLAVGSVVVLWALSSSLASAFQCNFPHSYLITTNVCFDQTAFWIATGIVDILTDVAIMGMPIYLVYNLQLPRQKKVAVCFAFSFRVGAVGCTIWRLCEVHVLFNRRSDITFHSWLPTIATILEVFAGVFAACVPHLRPFMDSIQAGYLSGMIQDSDGRFGYGNDSYLMGKMAQSKLASQVRSQALKSDFDAKAEAEAEADTYVRNDPRHGGGGGGDDDGSFDLPRQGARVGIGRAITSSNRVVANGRVSAASKAEKENLGPALTTRARARARSESIASDGGGSHGSDGSKAMIIKTTKEWTVSYQDV</sequence>
<evidence type="ECO:0000313" key="10">
    <source>
        <dbReference type="Proteomes" id="UP000019484"/>
    </source>
</evidence>
<feature type="transmembrane region" description="Helical" evidence="7">
    <location>
        <begin position="105"/>
        <end position="126"/>
    </location>
</feature>
<dbReference type="PANTHER" id="PTHR33048:SF47">
    <property type="entry name" value="INTEGRAL MEMBRANE PROTEIN-RELATED"/>
    <property type="match status" value="1"/>
</dbReference>
<feature type="compositionally biased region" description="Basic and acidic residues" evidence="6">
    <location>
        <begin position="330"/>
        <end position="343"/>
    </location>
</feature>
<evidence type="ECO:0000256" key="6">
    <source>
        <dbReference type="SAM" id="MobiDB-lite"/>
    </source>
</evidence>
<accession>W9XY70</accession>
<dbReference type="PANTHER" id="PTHR33048">
    <property type="entry name" value="PTH11-LIKE INTEGRAL MEMBRANE PROTEIN (AFU_ORTHOLOGUE AFUA_5G11245)"/>
    <property type="match status" value="1"/>
</dbReference>
<dbReference type="GeneID" id="19160709"/>
<dbReference type="EMBL" id="AMWN01000005">
    <property type="protein sequence ID" value="EXJ85472.1"/>
    <property type="molecule type" value="Genomic_DNA"/>
</dbReference>
<feature type="region of interest" description="Disordered" evidence="6">
    <location>
        <begin position="330"/>
        <end position="360"/>
    </location>
</feature>
<evidence type="ECO:0000313" key="9">
    <source>
        <dbReference type="EMBL" id="EXJ85472.1"/>
    </source>
</evidence>
<dbReference type="RefSeq" id="XP_007724910.1">
    <property type="nucleotide sequence ID" value="XM_007726720.1"/>
</dbReference>